<dbReference type="Proteomes" id="UP000516320">
    <property type="component" value="Chromosome"/>
</dbReference>
<feature type="transmembrane region" description="Helical" evidence="7">
    <location>
        <begin position="327"/>
        <end position="345"/>
    </location>
</feature>
<dbReference type="Gene3D" id="3.10.20.90">
    <property type="entry name" value="Phosphatidylinositol 3-kinase Catalytic Subunit, Chain A, domain 1"/>
    <property type="match status" value="1"/>
</dbReference>
<evidence type="ECO:0000313" key="10">
    <source>
        <dbReference type="Proteomes" id="UP000516320"/>
    </source>
</evidence>
<accession>A0A7H0SM81</accession>
<dbReference type="NCBIfam" id="TIGR03920">
    <property type="entry name" value="T7SS_EccD"/>
    <property type="match status" value="1"/>
</dbReference>
<evidence type="ECO:0000256" key="1">
    <source>
        <dbReference type="ARBA" id="ARBA00004651"/>
    </source>
</evidence>
<comment type="similarity">
    <text evidence="2">Belongs to the EccD/Snm4 family.</text>
</comment>
<dbReference type="KEGG" id="cpoy:GP475_02620"/>
<evidence type="ECO:0000313" key="9">
    <source>
        <dbReference type="EMBL" id="QNQ89656.1"/>
    </source>
</evidence>
<keyword evidence="3" id="KW-1003">Cell membrane</keyword>
<dbReference type="InterPro" id="IPR024962">
    <property type="entry name" value="YukD-like"/>
</dbReference>
<reference evidence="9 10" key="1">
    <citation type="submission" date="2019-12" db="EMBL/GenBank/DDBJ databases">
        <title>Corynebacterium sp. nov., isolated from feces of the Anser Albifrons in China.</title>
        <authorList>
            <person name="Liu Q."/>
        </authorList>
    </citation>
    <scope>NUCLEOTIDE SEQUENCE [LARGE SCALE GENOMIC DNA]</scope>
    <source>
        <strain evidence="9 10">4H37-19</strain>
    </source>
</reference>
<feature type="transmembrane region" description="Helical" evidence="7">
    <location>
        <begin position="376"/>
        <end position="395"/>
    </location>
</feature>
<feature type="transmembrane region" description="Helical" evidence="7">
    <location>
        <begin position="440"/>
        <end position="459"/>
    </location>
</feature>
<comment type="subcellular location">
    <subcellularLocation>
        <location evidence="1">Cell membrane</location>
        <topology evidence="1">Multi-pass membrane protein</topology>
    </subcellularLocation>
</comment>
<evidence type="ECO:0000256" key="6">
    <source>
        <dbReference type="ARBA" id="ARBA00023136"/>
    </source>
</evidence>
<evidence type="ECO:0000256" key="4">
    <source>
        <dbReference type="ARBA" id="ARBA00022692"/>
    </source>
</evidence>
<dbReference type="Pfam" id="PF08817">
    <property type="entry name" value="YukD"/>
    <property type="match status" value="1"/>
</dbReference>
<proteinExistence type="inferred from homology"/>
<feature type="domain" description="EccD-like transmembrane" evidence="8">
    <location>
        <begin position="182"/>
        <end position="462"/>
    </location>
</feature>
<dbReference type="AlphaFoldDB" id="A0A7H0SM81"/>
<evidence type="ECO:0000259" key="8">
    <source>
        <dbReference type="Pfam" id="PF19053"/>
    </source>
</evidence>
<organism evidence="9 10">
    <name type="scientific">Corynebacterium poyangense</name>
    <dbReference type="NCBI Taxonomy" id="2684405"/>
    <lineage>
        <taxon>Bacteria</taxon>
        <taxon>Bacillati</taxon>
        <taxon>Actinomycetota</taxon>
        <taxon>Actinomycetes</taxon>
        <taxon>Mycobacteriales</taxon>
        <taxon>Corynebacteriaceae</taxon>
        <taxon>Corynebacterium</taxon>
    </lineage>
</organism>
<evidence type="ECO:0000256" key="2">
    <source>
        <dbReference type="ARBA" id="ARBA00006162"/>
    </source>
</evidence>
<dbReference type="GO" id="GO:0005886">
    <property type="term" value="C:plasma membrane"/>
    <property type="evidence" value="ECO:0007669"/>
    <property type="project" value="UniProtKB-SubCell"/>
</dbReference>
<protein>
    <submittedName>
        <fullName evidence="9">Type VII secretion integral membrane protein EccD</fullName>
    </submittedName>
</protein>
<dbReference type="Pfam" id="PF19053">
    <property type="entry name" value="EccD"/>
    <property type="match status" value="1"/>
</dbReference>
<feature type="transmembrane region" description="Helical" evidence="7">
    <location>
        <begin position="136"/>
        <end position="154"/>
    </location>
</feature>
<evidence type="ECO:0000256" key="7">
    <source>
        <dbReference type="SAM" id="Phobius"/>
    </source>
</evidence>
<feature type="transmembrane region" description="Helical" evidence="7">
    <location>
        <begin position="401"/>
        <end position="420"/>
    </location>
</feature>
<feature type="transmembrane region" description="Helical" evidence="7">
    <location>
        <begin position="351"/>
        <end position="369"/>
    </location>
</feature>
<feature type="transmembrane region" description="Helical" evidence="7">
    <location>
        <begin position="268"/>
        <end position="290"/>
    </location>
</feature>
<gene>
    <name evidence="9" type="primary">eccD</name>
    <name evidence="9" type="ORF">GP475_02620</name>
</gene>
<sequence length="463" mass="49483">MDLLPILSHNDRKHHTFGEFGGFSMITDHVVRLTIRIHVGNYHREADLAIPTSSTLAEVLGDITALCNAPKIDRPWQVATVTGQLFDQTRPLAALGVHHGDILVLSPRLESEMPVLRDAAEALVHRSPNPSLHLENYLPFAATILSMWVLLALALDSVPYWSRIFLLTLGLIAIHYRSQHNLLLSVSTVVSALSTGFLFAIPELHLPHGQQLAWALVAALACGGVVLMLLNFSSTVNIALNAVAMVCAVAGLMSAIALGSGLSYRGLAAMLVLVAVLIPLTAPHAAIYLAGLKVPRLPSPGQAFTIADEQIPDIDGKVERAEKLHDGFLAGATLCMVPAIIALGWNGDGWVVALCVSCSIAISIHALRYRRPGGTLALSLMALGCIIALILAVIHAGFVTWALALCLGLCLFLCAAPLWAAHLARLQPTTLVWFERAESIALALSIPLTLHLMGLFGFIRGLG</sequence>
<dbReference type="InterPro" id="IPR044049">
    <property type="entry name" value="EccD_transm"/>
</dbReference>
<keyword evidence="4 7" id="KW-0812">Transmembrane</keyword>
<dbReference type="InterPro" id="IPR006707">
    <property type="entry name" value="T7SS_EccD"/>
</dbReference>
<keyword evidence="5 7" id="KW-1133">Transmembrane helix</keyword>
<dbReference type="EMBL" id="CP046884">
    <property type="protein sequence ID" value="QNQ89656.1"/>
    <property type="molecule type" value="Genomic_DNA"/>
</dbReference>
<evidence type="ECO:0000256" key="3">
    <source>
        <dbReference type="ARBA" id="ARBA00022475"/>
    </source>
</evidence>
<feature type="transmembrane region" description="Helical" evidence="7">
    <location>
        <begin position="183"/>
        <end position="201"/>
    </location>
</feature>
<feature type="transmembrane region" description="Helical" evidence="7">
    <location>
        <begin position="213"/>
        <end position="232"/>
    </location>
</feature>
<keyword evidence="6 7" id="KW-0472">Membrane</keyword>
<keyword evidence="10" id="KW-1185">Reference proteome</keyword>
<name>A0A7H0SM81_9CORY</name>
<feature type="transmembrane region" description="Helical" evidence="7">
    <location>
        <begin position="239"/>
        <end position="262"/>
    </location>
</feature>
<evidence type="ECO:0000256" key="5">
    <source>
        <dbReference type="ARBA" id="ARBA00022989"/>
    </source>
</evidence>